<dbReference type="Proteomes" id="UP000287969">
    <property type="component" value="Chromosome"/>
</dbReference>
<evidence type="ECO:0000256" key="1">
    <source>
        <dbReference type="ARBA" id="ARBA00008984"/>
    </source>
</evidence>
<dbReference type="PANTHER" id="PTHR33279">
    <property type="entry name" value="SULFUR CARRIER PROTEIN YEDF-RELATED"/>
    <property type="match status" value="1"/>
</dbReference>
<dbReference type="CDD" id="cd03421">
    <property type="entry name" value="SirA_like_N"/>
    <property type="match status" value="1"/>
</dbReference>
<name>A0A410Q826_9FIRM</name>
<dbReference type="Gene3D" id="3.30.110.40">
    <property type="entry name" value="TusA-like domain"/>
    <property type="match status" value="1"/>
</dbReference>
<proteinExistence type="inferred from homology"/>
<dbReference type="InterPro" id="IPR036868">
    <property type="entry name" value="TusA-like_sf"/>
</dbReference>
<dbReference type="InterPro" id="IPR019870">
    <property type="entry name" value="Se_metab_YedF"/>
</dbReference>
<evidence type="ECO:0000313" key="4">
    <source>
        <dbReference type="Proteomes" id="UP000287969"/>
    </source>
</evidence>
<dbReference type="NCBIfam" id="TIGR03527">
    <property type="entry name" value="selenium_YedF"/>
    <property type="match status" value="1"/>
</dbReference>
<comment type="similarity">
    <text evidence="1">Belongs to the sulfur carrier protein TusA family.</text>
</comment>
<dbReference type="RefSeq" id="WP_071140557.1">
    <property type="nucleotide sequence ID" value="NZ_CP035282.1"/>
</dbReference>
<evidence type="ECO:0000259" key="2">
    <source>
        <dbReference type="Pfam" id="PF01206"/>
    </source>
</evidence>
<dbReference type="EMBL" id="CP035282">
    <property type="protein sequence ID" value="QAT60088.1"/>
    <property type="molecule type" value="Genomic_DNA"/>
</dbReference>
<organism evidence="3 4">
    <name type="scientific">Acidilutibacter cellobiosedens</name>
    <dbReference type="NCBI Taxonomy" id="2507161"/>
    <lineage>
        <taxon>Bacteria</taxon>
        <taxon>Bacillati</taxon>
        <taxon>Bacillota</taxon>
        <taxon>Tissierellia</taxon>
        <taxon>Tissierellales</taxon>
        <taxon>Acidilutibacteraceae</taxon>
        <taxon>Acidilutibacter</taxon>
    </lineage>
</organism>
<dbReference type="Pfam" id="PF01206">
    <property type="entry name" value="TusA"/>
    <property type="match status" value="1"/>
</dbReference>
<accession>A0A410Q826</accession>
<gene>
    <name evidence="3" type="primary">yedF</name>
    <name evidence="3" type="ORF">EQM13_00125</name>
</gene>
<dbReference type="GO" id="GO:0016740">
    <property type="term" value="F:transferase activity"/>
    <property type="evidence" value="ECO:0007669"/>
    <property type="project" value="UniProtKB-KW"/>
</dbReference>
<sequence>MNKKEVNARGLECPKPVIMTKKALDDKNNDVVVTIIDNEVAKENVSKLAKSLGYKYSVDKGKENEYYITITKGEGEEKGNTCASGNFKDLTIAFGTNTMGRGSEELGKILIKSFIYTLTQSTPYPSCLLFYNGGIKLTCKGSEVLDDLKKLEEEGVEILSCGTCLDFYKMKDNLGVGEVTNMYVILEKLKNSSNNITIS</sequence>
<dbReference type="KEGG" id="spoa:EQM13_00125"/>
<dbReference type="InterPro" id="IPR027396">
    <property type="entry name" value="DsrEFH-like"/>
</dbReference>
<dbReference type="OrthoDB" id="9801500at2"/>
<keyword evidence="4" id="KW-1185">Reference proteome</keyword>
<dbReference type="InterPro" id="IPR001455">
    <property type="entry name" value="TusA-like"/>
</dbReference>
<dbReference type="SUPFAM" id="SSF75169">
    <property type="entry name" value="DsrEFH-like"/>
    <property type="match status" value="1"/>
</dbReference>
<keyword evidence="3" id="KW-0808">Transferase</keyword>
<dbReference type="SUPFAM" id="SSF64307">
    <property type="entry name" value="SirA-like"/>
    <property type="match status" value="1"/>
</dbReference>
<protein>
    <submittedName>
        <fullName evidence="3">Sulfurtransferase-like selenium metabolism protein YedF</fullName>
    </submittedName>
</protein>
<dbReference type="PANTHER" id="PTHR33279:SF6">
    <property type="entry name" value="SULFUR CARRIER PROTEIN YEDF-RELATED"/>
    <property type="match status" value="1"/>
</dbReference>
<feature type="domain" description="UPF0033" evidence="2">
    <location>
        <begin position="4"/>
        <end position="72"/>
    </location>
</feature>
<dbReference type="AlphaFoldDB" id="A0A410Q826"/>
<evidence type="ECO:0000313" key="3">
    <source>
        <dbReference type="EMBL" id="QAT60088.1"/>
    </source>
</evidence>
<reference evidence="4" key="1">
    <citation type="submission" date="2019-01" db="EMBL/GenBank/DDBJ databases">
        <title>Draft genomes of a novel of Sporanaerobacter strains.</title>
        <authorList>
            <person name="Ma S."/>
        </authorList>
    </citation>
    <scope>NUCLEOTIDE SEQUENCE [LARGE SCALE GENOMIC DNA]</scope>
    <source>
        <strain evidence="4">NJN-17</strain>
    </source>
</reference>